<proteinExistence type="inferred from homology"/>
<comment type="subcellular location">
    <subcellularLocation>
        <location evidence="4">Membrane</location>
        <topology evidence="4">Peripheral membrane protein</topology>
    </subcellularLocation>
</comment>
<name>A0A9P0L607_ACAOB</name>
<keyword evidence="3 4" id="KW-0653">Protein transport</keyword>
<comment type="caution">
    <text evidence="5">The sequence shown here is derived from an EMBL/GenBank/DDBJ whole genome shotgun (WGS) entry which is preliminary data.</text>
</comment>
<dbReference type="OrthoDB" id="9984275at2759"/>
<accession>A0A9P0L607</accession>
<dbReference type="PRINTS" id="PR00448">
    <property type="entry name" value="NSFATTACHMNT"/>
</dbReference>
<dbReference type="InterPro" id="IPR000744">
    <property type="entry name" value="NSF_attach"/>
</dbReference>
<reference evidence="5" key="1">
    <citation type="submission" date="2022-03" db="EMBL/GenBank/DDBJ databases">
        <authorList>
            <person name="Sayadi A."/>
        </authorList>
    </citation>
    <scope>NUCLEOTIDE SEQUENCE</scope>
</reference>
<dbReference type="GO" id="GO:0006886">
    <property type="term" value="P:intracellular protein transport"/>
    <property type="evidence" value="ECO:0007669"/>
    <property type="project" value="UniProtKB-UniRule"/>
</dbReference>
<dbReference type="GO" id="GO:0005774">
    <property type="term" value="C:vacuolar membrane"/>
    <property type="evidence" value="ECO:0007669"/>
    <property type="project" value="TreeGrafter"/>
</dbReference>
<dbReference type="CDD" id="cd15832">
    <property type="entry name" value="SNAP"/>
    <property type="match status" value="1"/>
</dbReference>
<dbReference type="SMART" id="SM00028">
    <property type="entry name" value="TPR"/>
    <property type="match status" value="2"/>
</dbReference>
<comment type="function">
    <text evidence="4">Required for vesicular transport between the endoplasmic reticulum and the Golgi apparatus.</text>
</comment>
<dbReference type="InterPro" id="IPR011990">
    <property type="entry name" value="TPR-like_helical_dom_sf"/>
</dbReference>
<dbReference type="GO" id="GO:0005483">
    <property type="term" value="F:soluble NSF attachment protein activity"/>
    <property type="evidence" value="ECO:0007669"/>
    <property type="project" value="TreeGrafter"/>
</dbReference>
<evidence type="ECO:0000256" key="4">
    <source>
        <dbReference type="RuleBase" id="RU367013"/>
    </source>
</evidence>
<evidence type="ECO:0000313" key="6">
    <source>
        <dbReference type="Proteomes" id="UP001152888"/>
    </source>
</evidence>
<dbReference type="PANTHER" id="PTHR13768:SF8">
    <property type="entry name" value="ALPHA-SOLUBLE NSF ATTACHMENT PROTEIN"/>
    <property type="match status" value="1"/>
</dbReference>
<keyword evidence="4" id="KW-0472">Membrane</keyword>
<organism evidence="5 6">
    <name type="scientific">Acanthoscelides obtectus</name>
    <name type="common">Bean weevil</name>
    <name type="synonym">Bruchus obtectus</name>
    <dbReference type="NCBI Taxonomy" id="200917"/>
    <lineage>
        <taxon>Eukaryota</taxon>
        <taxon>Metazoa</taxon>
        <taxon>Ecdysozoa</taxon>
        <taxon>Arthropoda</taxon>
        <taxon>Hexapoda</taxon>
        <taxon>Insecta</taxon>
        <taxon>Pterygota</taxon>
        <taxon>Neoptera</taxon>
        <taxon>Endopterygota</taxon>
        <taxon>Coleoptera</taxon>
        <taxon>Polyphaga</taxon>
        <taxon>Cucujiformia</taxon>
        <taxon>Chrysomeloidea</taxon>
        <taxon>Chrysomelidae</taxon>
        <taxon>Bruchinae</taxon>
        <taxon>Bruchini</taxon>
        <taxon>Acanthoscelides</taxon>
    </lineage>
</organism>
<evidence type="ECO:0000313" key="5">
    <source>
        <dbReference type="EMBL" id="CAH1984902.1"/>
    </source>
</evidence>
<evidence type="ECO:0000256" key="1">
    <source>
        <dbReference type="ARBA" id="ARBA00010050"/>
    </source>
</evidence>
<gene>
    <name evidence="5" type="ORF">ACAOBT_LOCUS16388</name>
</gene>
<dbReference type="AlphaFoldDB" id="A0A9P0L607"/>
<evidence type="ECO:0000256" key="2">
    <source>
        <dbReference type="ARBA" id="ARBA00022448"/>
    </source>
</evidence>
<dbReference type="SUPFAM" id="SSF48452">
    <property type="entry name" value="TPR-like"/>
    <property type="match status" value="1"/>
</dbReference>
<dbReference type="Pfam" id="PF14938">
    <property type="entry name" value="SNAP"/>
    <property type="match status" value="1"/>
</dbReference>
<keyword evidence="6" id="KW-1185">Reference proteome</keyword>
<dbReference type="GO" id="GO:0035494">
    <property type="term" value="P:SNARE complex disassembly"/>
    <property type="evidence" value="ECO:0007669"/>
    <property type="project" value="TreeGrafter"/>
</dbReference>
<dbReference type="InterPro" id="IPR019734">
    <property type="entry name" value="TPR_rpt"/>
</dbReference>
<protein>
    <recommendedName>
        <fullName evidence="7">Alpha-soluble NSF attachment protein</fullName>
    </recommendedName>
</protein>
<keyword evidence="2 4" id="KW-0813">Transport</keyword>
<comment type="similarity">
    <text evidence="1 4">Belongs to the SNAP family.</text>
</comment>
<dbReference type="PANTHER" id="PTHR13768">
    <property type="entry name" value="SOLUBLE NSF ATTACHMENT PROTEIN SNAP"/>
    <property type="match status" value="1"/>
</dbReference>
<dbReference type="GO" id="GO:0019905">
    <property type="term" value="F:syntaxin binding"/>
    <property type="evidence" value="ECO:0007669"/>
    <property type="project" value="TreeGrafter"/>
</dbReference>
<dbReference type="EMBL" id="CAKOFQ010006968">
    <property type="protein sequence ID" value="CAH1984902.1"/>
    <property type="molecule type" value="Genomic_DNA"/>
</dbReference>
<evidence type="ECO:0000256" key="3">
    <source>
        <dbReference type="ARBA" id="ARBA00022927"/>
    </source>
</evidence>
<sequence length="291" mass="33666">MSHIETKAHQLMQEAEKKLSSGGFFRNLFTKSSERIEESIEYYMRAANLFKMSKNWSQAGHAFEDAGDQCLRNNNEAEAAINYVEAAVCFKKCDVVKAIDLYTKAIELYQEKGKFLMAAKIHQNIAELMEDDYDLNEAIQHYEKAADLFKQECNFSSANKCLVKVAEYAALEKDYDKAINIFQEIACFDLASSLMKYSAKQYLFRAAICLLCTDTDFIPKLQTYIDMYPGFENSREYQLIVTLMESIYKGDEESFTEAIRKFDTSCSLSQWHVTMLLRVKNQRMCNRIDLK</sequence>
<evidence type="ECO:0008006" key="7">
    <source>
        <dbReference type="Google" id="ProtNLM"/>
    </source>
</evidence>
<dbReference type="Gene3D" id="1.25.40.10">
    <property type="entry name" value="Tetratricopeptide repeat domain"/>
    <property type="match status" value="1"/>
</dbReference>
<dbReference type="GO" id="GO:0031201">
    <property type="term" value="C:SNARE complex"/>
    <property type="evidence" value="ECO:0007669"/>
    <property type="project" value="TreeGrafter"/>
</dbReference>
<keyword evidence="4" id="KW-0931">ER-Golgi transport</keyword>
<dbReference type="Proteomes" id="UP001152888">
    <property type="component" value="Unassembled WGS sequence"/>
</dbReference>